<name>A0A1F5VP87_9BACT</name>
<feature type="binding site" evidence="7">
    <location>
        <position position="124"/>
    </location>
    <ligand>
        <name>[2Fe-2S] cluster</name>
        <dbReference type="ChEBI" id="CHEBI:190135"/>
    </ligand>
</feature>
<evidence type="ECO:0000256" key="2">
    <source>
        <dbReference type="ARBA" id="ARBA00022714"/>
    </source>
</evidence>
<comment type="similarity">
    <text evidence="1">Belongs to the complex I 24 kDa subunit family.</text>
</comment>
<sequence>MSQEIRETAQKIIGKYSGDPTSLIAILLDYQDAFSYLPREALVEVSEAMEIPLPRVFSIATFFKAFSLKPQGKHTIHVCMGTACHVRGADKITEKFERELSIKEGDTTSDLMFSLHKVYCVGCCGLAPVVMVNEDVNAKVTLQKVPSIIKKYRK</sequence>
<dbReference type="PANTHER" id="PTHR43342">
    <property type="entry name" value="NADH-QUINONE OXIDOREDUCTASE, E SUBUNIT"/>
    <property type="match status" value="1"/>
</dbReference>
<dbReference type="InterPro" id="IPR028431">
    <property type="entry name" value="NADP_DH_HndA-like"/>
</dbReference>
<dbReference type="Pfam" id="PF01257">
    <property type="entry name" value="2Fe-2S_thioredx"/>
    <property type="match status" value="1"/>
</dbReference>
<evidence type="ECO:0000313" key="8">
    <source>
        <dbReference type="EMBL" id="OGF65197.1"/>
    </source>
</evidence>
<dbReference type="FunFam" id="3.40.30.10:FF:000015">
    <property type="entry name" value="NADH-quinone oxidoreductase subunit E"/>
    <property type="match status" value="1"/>
</dbReference>
<feature type="binding site" evidence="7">
    <location>
        <position position="120"/>
    </location>
    <ligand>
        <name>[2Fe-2S] cluster</name>
        <dbReference type="ChEBI" id="CHEBI:190135"/>
    </ligand>
</feature>
<comment type="cofactor">
    <cofactor evidence="7">
        <name>[2Fe-2S] cluster</name>
        <dbReference type="ChEBI" id="CHEBI:190135"/>
    </cofactor>
    <text evidence="7">Binds 1 [2Fe-2S] cluster.</text>
</comment>
<dbReference type="InterPro" id="IPR041921">
    <property type="entry name" value="NuoE_N"/>
</dbReference>
<evidence type="ECO:0000256" key="3">
    <source>
        <dbReference type="ARBA" id="ARBA00022723"/>
    </source>
</evidence>
<feature type="binding site" evidence="7">
    <location>
        <position position="84"/>
    </location>
    <ligand>
        <name>[2Fe-2S] cluster</name>
        <dbReference type="ChEBI" id="CHEBI:190135"/>
    </ligand>
</feature>
<evidence type="ECO:0000256" key="5">
    <source>
        <dbReference type="ARBA" id="ARBA00023014"/>
    </source>
</evidence>
<dbReference type="AlphaFoldDB" id="A0A1F5VP87"/>
<accession>A0A1F5VP87</accession>
<keyword evidence="3 7" id="KW-0479">Metal-binding</keyword>
<dbReference type="GO" id="GO:0016491">
    <property type="term" value="F:oxidoreductase activity"/>
    <property type="evidence" value="ECO:0007669"/>
    <property type="project" value="InterPro"/>
</dbReference>
<reference evidence="8 9" key="1">
    <citation type="journal article" date="2016" name="Nat. Commun.">
        <title>Thousands of microbial genomes shed light on interconnected biogeochemical processes in an aquifer system.</title>
        <authorList>
            <person name="Anantharaman K."/>
            <person name="Brown C.T."/>
            <person name="Hug L.A."/>
            <person name="Sharon I."/>
            <person name="Castelle C.J."/>
            <person name="Probst A.J."/>
            <person name="Thomas B.C."/>
            <person name="Singh A."/>
            <person name="Wilkins M.J."/>
            <person name="Karaoz U."/>
            <person name="Brodie E.L."/>
            <person name="Williams K.H."/>
            <person name="Hubbard S.S."/>
            <person name="Banfield J.F."/>
        </authorList>
    </citation>
    <scope>NUCLEOTIDE SEQUENCE [LARGE SCALE GENOMIC DNA]</scope>
</reference>
<comment type="caution">
    <text evidence="8">The sequence shown here is derived from an EMBL/GenBank/DDBJ whole genome shotgun (WGS) entry which is preliminary data.</text>
</comment>
<dbReference type="GO" id="GO:0046872">
    <property type="term" value="F:metal ion binding"/>
    <property type="evidence" value="ECO:0007669"/>
    <property type="project" value="UniProtKB-KW"/>
</dbReference>
<protein>
    <submittedName>
        <fullName evidence="8">Hydrogenase</fullName>
    </submittedName>
</protein>
<dbReference type="Proteomes" id="UP000178943">
    <property type="component" value="Unassembled WGS sequence"/>
</dbReference>
<dbReference type="Gene3D" id="3.40.30.10">
    <property type="entry name" value="Glutaredoxin"/>
    <property type="match status" value="1"/>
</dbReference>
<dbReference type="STRING" id="1817863.A2Y62_17670"/>
<organism evidence="8 9">
    <name type="scientific">Candidatus Fischerbacteria bacterium RBG_13_37_8</name>
    <dbReference type="NCBI Taxonomy" id="1817863"/>
    <lineage>
        <taxon>Bacteria</taxon>
        <taxon>Candidatus Fischeribacteriota</taxon>
    </lineage>
</organism>
<dbReference type="CDD" id="cd03064">
    <property type="entry name" value="TRX_Fd_NuoE"/>
    <property type="match status" value="1"/>
</dbReference>
<feature type="binding site" evidence="7">
    <location>
        <position position="79"/>
    </location>
    <ligand>
        <name>[2Fe-2S] cluster</name>
        <dbReference type="ChEBI" id="CHEBI:190135"/>
    </ligand>
</feature>
<keyword evidence="4 7" id="KW-0408">Iron</keyword>
<dbReference type="PANTHER" id="PTHR43342:SF1">
    <property type="entry name" value="BIFURCATING [FEFE] HYDROGENASE GAMMA SUBUNIT"/>
    <property type="match status" value="1"/>
</dbReference>
<keyword evidence="5 7" id="KW-0411">Iron-sulfur</keyword>
<comment type="cofactor">
    <cofactor evidence="6">
        <name>[2Fe-2S] cluster</name>
        <dbReference type="ChEBI" id="CHEBI:190135"/>
    </cofactor>
</comment>
<dbReference type="GO" id="GO:0051537">
    <property type="term" value="F:2 iron, 2 sulfur cluster binding"/>
    <property type="evidence" value="ECO:0007669"/>
    <property type="project" value="UniProtKB-KW"/>
</dbReference>
<evidence type="ECO:0000256" key="7">
    <source>
        <dbReference type="PIRSR" id="PIRSR000216-1"/>
    </source>
</evidence>
<dbReference type="SUPFAM" id="SSF52833">
    <property type="entry name" value="Thioredoxin-like"/>
    <property type="match status" value="1"/>
</dbReference>
<evidence type="ECO:0000313" key="9">
    <source>
        <dbReference type="Proteomes" id="UP000178943"/>
    </source>
</evidence>
<gene>
    <name evidence="8" type="ORF">A2Y62_17670</name>
</gene>
<proteinExistence type="inferred from homology"/>
<dbReference type="Gene3D" id="1.10.10.1590">
    <property type="entry name" value="NADH-quinone oxidoreductase subunit E"/>
    <property type="match status" value="1"/>
</dbReference>
<dbReference type="InterPro" id="IPR036249">
    <property type="entry name" value="Thioredoxin-like_sf"/>
</dbReference>
<evidence type="ECO:0000256" key="4">
    <source>
        <dbReference type="ARBA" id="ARBA00023004"/>
    </source>
</evidence>
<dbReference type="InterPro" id="IPR002023">
    <property type="entry name" value="NuoE-like"/>
</dbReference>
<evidence type="ECO:0000256" key="1">
    <source>
        <dbReference type="ARBA" id="ARBA00010643"/>
    </source>
</evidence>
<dbReference type="PIRSF" id="PIRSF000216">
    <property type="entry name" value="NADH_DH_24kDa"/>
    <property type="match status" value="1"/>
</dbReference>
<dbReference type="InterPro" id="IPR042128">
    <property type="entry name" value="NuoE_dom"/>
</dbReference>
<keyword evidence="2 7" id="KW-0001">2Fe-2S</keyword>
<evidence type="ECO:0000256" key="6">
    <source>
        <dbReference type="ARBA" id="ARBA00034078"/>
    </source>
</evidence>
<dbReference type="EMBL" id="MFGW01000114">
    <property type="protein sequence ID" value="OGF65197.1"/>
    <property type="molecule type" value="Genomic_DNA"/>
</dbReference>